<reference evidence="1" key="1">
    <citation type="submission" date="2021-02" db="EMBL/GenBank/DDBJ databases">
        <authorList>
            <person name="Nowell W R."/>
        </authorList>
    </citation>
    <scope>NUCLEOTIDE SEQUENCE</scope>
</reference>
<keyword evidence="2" id="KW-1185">Reference proteome</keyword>
<evidence type="ECO:0000313" key="2">
    <source>
        <dbReference type="Proteomes" id="UP000663866"/>
    </source>
</evidence>
<protein>
    <submittedName>
        <fullName evidence="1">Uncharacterized protein</fullName>
    </submittedName>
</protein>
<gene>
    <name evidence="1" type="ORF">OVN521_LOCUS47650</name>
</gene>
<comment type="caution">
    <text evidence="1">The sequence shown here is derived from an EMBL/GenBank/DDBJ whole genome shotgun (WGS) entry which is preliminary data.</text>
</comment>
<accession>A0A821H9W1</accession>
<organism evidence="1 2">
    <name type="scientific">Rotaria magnacalcarata</name>
    <dbReference type="NCBI Taxonomy" id="392030"/>
    <lineage>
        <taxon>Eukaryota</taxon>
        <taxon>Metazoa</taxon>
        <taxon>Spiralia</taxon>
        <taxon>Gnathifera</taxon>
        <taxon>Rotifera</taxon>
        <taxon>Eurotatoria</taxon>
        <taxon>Bdelloidea</taxon>
        <taxon>Philodinida</taxon>
        <taxon>Philodinidae</taxon>
        <taxon>Rotaria</taxon>
    </lineage>
</organism>
<feature type="non-terminal residue" evidence="1">
    <location>
        <position position="42"/>
    </location>
</feature>
<name>A0A821H9W1_9BILA</name>
<sequence length="42" mass="4709">MNTSTEQTVSPALPVKQASVLATNQKTEAQIQHQKDQPLYKR</sequence>
<dbReference type="AlphaFoldDB" id="A0A821H9W1"/>
<proteinExistence type="predicted"/>
<dbReference type="Proteomes" id="UP000663866">
    <property type="component" value="Unassembled WGS sequence"/>
</dbReference>
<dbReference type="EMBL" id="CAJOBG010094815">
    <property type="protein sequence ID" value="CAF4678795.1"/>
    <property type="molecule type" value="Genomic_DNA"/>
</dbReference>
<evidence type="ECO:0000313" key="1">
    <source>
        <dbReference type="EMBL" id="CAF4678795.1"/>
    </source>
</evidence>